<dbReference type="PROSITE" id="PS51683">
    <property type="entry name" value="SAM_OMT_II"/>
    <property type="match status" value="1"/>
</dbReference>
<comment type="caution">
    <text evidence="6">The sequence shown here is derived from an EMBL/GenBank/DDBJ whole genome shotgun (WGS) entry which is preliminary data.</text>
</comment>
<dbReference type="GO" id="GO:0032259">
    <property type="term" value="P:methylation"/>
    <property type="evidence" value="ECO:0007669"/>
    <property type="project" value="UniProtKB-KW"/>
</dbReference>
<proteinExistence type="predicted"/>
<evidence type="ECO:0000313" key="6">
    <source>
        <dbReference type="EMBL" id="GKV16533.1"/>
    </source>
</evidence>
<dbReference type="InterPro" id="IPR001077">
    <property type="entry name" value="COMT_C"/>
</dbReference>
<reference evidence="6 7" key="1">
    <citation type="journal article" date="2021" name="Commun. Biol.">
        <title>The genome of Shorea leprosula (Dipterocarpaceae) highlights the ecological relevance of drought in aseasonal tropical rainforests.</title>
        <authorList>
            <person name="Ng K.K.S."/>
            <person name="Kobayashi M.J."/>
            <person name="Fawcett J.A."/>
            <person name="Hatakeyama M."/>
            <person name="Paape T."/>
            <person name="Ng C.H."/>
            <person name="Ang C.C."/>
            <person name="Tnah L.H."/>
            <person name="Lee C.T."/>
            <person name="Nishiyama T."/>
            <person name="Sese J."/>
            <person name="O'Brien M.J."/>
            <person name="Copetti D."/>
            <person name="Mohd Noor M.I."/>
            <person name="Ong R.C."/>
            <person name="Putra M."/>
            <person name="Sireger I.Z."/>
            <person name="Indrioko S."/>
            <person name="Kosugi Y."/>
            <person name="Izuno A."/>
            <person name="Isagi Y."/>
            <person name="Lee S.L."/>
            <person name="Shimizu K.K."/>
        </authorList>
    </citation>
    <scope>NUCLEOTIDE SEQUENCE [LARGE SCALE GENOMIC DNA]</scope>
    <source>
        <strain evidence="6">214</strain>
    </source>
</reference>
<accession>A0AAV5JZ88</accession>
<dbReference type="GO" id="GO:0008171">
    <property type="term" value="F:O-methyltransferase activity"/>
    <property type="evidence" value="ECO:0007669"/>
    <property type="project" value="InterPro"/>
</dbReference>
<evidence type="ECO:0000256" key="4">
    <source>
        <dbReference type="SAM" id="MobiDB-lite"/>
    </source>
</evidence>
<evidence type="ECO:0000256" key="2">
    <source>
        <dbReference type="ARBA" id="ARBA00022679"/>
    </source>
</evidence>
<evidence type="ECO:0000259" key="5">
    <source>
        <dbReference type="Pfam" id="PF00891"/>
    </source>
</evidence>
<dbReference type="Proteomes" id="UP001054252">
    <property type="component" value="Unassembled WGS sequence"/>
</dbReference>
<evidence type="ECO:0000256" key="1">
    <source>
        <dbReference type="ARBA" id="ARBA00022603"/>
    </source>
</evidence>
<feature type="domain" description="O-methyltransferase C-terminal" evidence="5">
    <location>
        <begin position="103"/>
        <end position="233"/>
    </location>
</feature>
<dbReference type="InterPro" id="IPR036388">
    <property type="entry name" value="WH-like_DNA-bd_sf"/>
</dbReference>
<keyword evidence="7" id="KW-1185">Reference proteome</keyword>
<dbReference type="SUPFAM" id="SSF53335">
    <property type="entry name" value="S-adenosyl-L-methionine-dependent methyltransferases"/>
    <property type="match status" value="1"/>
</dbReference>
<feature type="region of interest" description="Disordered" evidence="4">
    <location>
        <begin position="1"/>
        <end position="21"/>
    </location>
</feature>
<dbReference type="SUPFAM" id="SSF46785">
    <property type="entry name" value="Winged helix' DNA-binding domain"/>
    <property type="match status" value="1"/>
</dbReference>
<organism evidence="6 7">
    <name type="scientific">Rubroshorea leprosula</name>
    <dbReference type="NCBI Taxonomy" id="152421"/>
    <lineage>
        <taxon>Eukaryota</taxon>
        <taxon>Viridiplantae</taxon>
        <taxon>Streptophyta</taxon>
        <taxon>Embryophyta</taxon>
        <taxon>Tracheophyta</taxon>
        <taxon>Spermatophyta</taxon>
        <taxon>Magnoliopsida</taxon>
        <taxon>eudicotyledons</taxon>
        <taxon>Gunneridae</taxon>
        <taxon>Pentapetalae</taxon>
        <taxon>rosids</taxon>
        <taxon>malvids</taxon>
        <taxon>Malvales</taxon>
        <taxon>Dipterocarpaceae</taxon>
        <taxon>Rubroshorea</taxon>
    </lineage>
</organism>
<dbReference type="Pfam" id="PF00891">
    <property type="entry name" value="Methyltransf_2"/>
    <property type="match status" value="1"/>
</dbReference>
<evidence type="ECO:0000313" key="7">
    <source>
        <dbReference type="Proteomes" id="UP001054252"/>
    </source>
</evidence>
<keyword evidence="1" id="KW-0489">Methyltransferase</keyword>
<gene>
    <name evidence="6" type="ORF">SLEP1_g27163</name>
</gene>
<keyword evidence="3" id="KW-0949">S-adenosyl-L-methionine</keyword>
<keyword evidence="2" id="KW-0808">Transferase</keyword>
<dbReference type="Gene3D" id="1.10.10.10">
    <property type="entry name" value="Winged helix-like DNA-binding domain superfamily/Winged helix DNA-binding domain"/>
    <property type="match status" value="1"/>
</dbReference>
<protein>
    <recommendedName>
        <fullName evidence="5">O-methyltransferase C-terminal domain-containing protein</fullName>
    </recommendedName>
</protein>
<dbReference type="EMBL" id="BPVZ01000046">
    <property type="protein sequence ID" value="GKV16533.1"/>
    <property type="molecule type" value="Genomic_DNA"/>
</dbReference>
<evidence type="ECO:0000256" key="3">
    <source>
        <dbReference type="ARBA" id="ARBA00022691"/>
    </source>
</evidence>
<dbReference type="InterPro" id="IPR016461">
    <property type="entry name" value="COMT-like"/>
</dbReference>
<dbReference type="InterPro" id="IPR029063">
    <property type="entry name" value="SAM-dependent_MTases_sf"/>
</dbReference>
<dbReference type="Gene3D" id="3.40.50.150">
    <property type="entry name" value="Vaccinia Virus protein VP39"/>
    <property type="match status" value="1"/>
</dbReference>
<name>A0AAV5JZ88_9ROSI</name>
<feature type="compositionally biased region" description="Basic and acidic residues" evidence="4">
    <location>
        <begin position="7"/>
        <end position="21"/>
    </location>
</feature>
<dbReference type="InterPro" id="IPR036390">
    <property type="entry name" value="WH_DNA-bd_sf"/>
</dbReference>
<dbReference type="PANTHER" id="PTHR11746">
    <property type="entry name" value="O-METHYLTRANSFERASE"/>
    <property type="match status" value="1"/>
</dbReference>
<sequence>MQMASSEETKSQIHSSNTEEDHEKQASSYAMLLVNSVTLPMTLHAALQLDTFHIIAKAGADAKLPTQEIATYICVKYFIRNEDGISLGPLMTLLQDKIFLDSWSQLKDAIVEGELPFDRVYGTHDFGYPAKDSRFNHVFNKAMISHSTIVIKEILESYKGFEHLTRLVDVGGGLGVTLSFITSKYPSIKGINFDLPHVVQHAPPYPGVEHVGGDMFHSVPKGDAIFMKWILHD</sequence>
<dbReference type="AlphaFoldDB" id="A0AAV5JZ88"/>